<accession>A0A246BV18</accession>
<evidence type="ECO:0000313" key="1">
    <source>
        <dbReference type="EMBL" id="OWL98992.1"/>
    </source>
</evidence>
<protein>
    <submittedName>
        <fullName evidence="1">Uncharacterized protein</fullName>
    </submittedName>
</protein>
<reference evidence="1 2" key="1">
    <citation type="submission" date="2017-05" db="EMBL/GenBank/DDBJ databases">
        <title>De novo genome assembly of Deniococcus indicus strain DR1.</title>
        <authorList>
            <person name="Chauhan D."/>
            <person name="Yennamalli R.M."/>
            <person name="Priyadarshini R."/>
        </authorList>
    </citation>
    <scope>NUCLEOTIDE SEQUENCE [LARGE SCALE GENOMIC DNA]</scope>
    <source>
        <strain evidence="1 2">DR1</strain>
    </source>
</reference>
<sequence length="164" mass="17110">MATRKENAGLLGEKLGVTINTEATNPKADVLQGWADRVETDPEGVKREILTTQVQDALDVELTDATLTSEQLQALLDEPDADAARAALAELQGGSASTGSAEPAPDAPTFTVRVNDTIAAYGGTFTDPDQAQGSRVIGADPVTAHWTPALARGLRDGTLVEAQD</sequence>
<proteinExistence type="predicted"/>
<dbReference type="Proteomes" id="UP000197208">
    <property type="component" value="Unassembled WGS sequence"/>
</dbReference>
<dbReference type="EMBL" id="NHMK01000003">
    <property type="protein sequence ID" value="OWL98992.1"/>
    <property type="molecule type" value="Genomic_DNA"/>
</dbReference>
<dbReference type="RefSeq" id="WP_088246684.1">
    <property type="nucleotide sequence ID" value="NZ_NHMK01000003.1"/>
</dbReference>
<evidence type="ECO:0000313" key="2">
    <source>
        <dbReference type="Proteomes" id="UP000197208"/>
    </source>
</evidence>
<dbReference type="OrthoDB" id="72007at2"/>
<keyword evidence="2" id="KW-1185">Reference proteome</keyword>
<organism evidence="1 2">
    <name type="scientific">Deinococcus indicus</name>
    <dbReference type="NCBI Taxonomy" id="223556"/>
    <lineage>
        <taxon>Bacteria</taxon>
        <taxon>Thermotogati</taxon>
        <taxon>Deinococcota</taxon>
        <taxon>Deinococci</taxon>
        <taxon>Deinococcales</taxon>
        <taxon>Deinococcaceae</taxon>
        <taxon>Deinococcus</taxon>
    </lineage>
</organism>
<comment type="caution">
    <text evidence="1">The sequence shown here is derived from an EMBL/GenBank/DDBJ whole genome shotgun (WGS) entry which is preliminary data.</text>
</comment>
<dbReference type="AlphaFoldDB" id="A0A246BV18"/>
<gene>
    <name evidence="1" type="ORF">CBQ26_00600</name>
</gene>
<name>A0A246BV18_9DEIO</name>